<organism evidence="1 2">
    <name type="scientific">Micromonospora olivasterospora</name>
    <dbReference type="NCBI Taxonomy" id="1880"/>
    <lineage>
        <taxon>Bacteria</taxon>
        <taxon>Bacillati</taxon>
        <taxon>Actinomycetota</taxon>
        <taxon>Actinomycetes</taxon>
        <taxon>Micromonosporales</taxon>
        <taxon>Micromonosporaceae</taxon>
        <taxon>Micromonospora</taxon>
    </lineage>
</organism>
<name>A0A562IG42_MICOL</name>
<sequence>MTAATITKFVSPRSVAAHYFRPGEFVNAFAVVLKPREVLPTGADGKSEVLCSAIIFGTEDALEAGRPTHVLADTIVNTSVVYKQLVRTYDQGGVLAGRVGQLGRINPEINLRDRFLTWARAR</sequence>
<reference evidence="1 2" key="1">
    <citation type="submission" date="2019-07" db="EMBL/GenBank/DDBJ databases">
        <title>R&amp;d 2014.</title>
        <authorList>
            <person name="Klenk H.-P."/>
        </authorList>
    </citation>
    <scope>NUCLEOTIDE SEQUENCE [LARGE SCALE GENOMIC DNA]</scope>
    <source>
        <strain evidence="1 2">DSM 43868</strain>
    </source>
</reference>
<dbReference type="EMBL" id="VLKE01000001">
    <property type="protein sequence ID" value="TWH69862.1"/>
    <property type="molecule type" value="Genomic_DNA"/>
</dbReference>
<keyword evidence="2" id="KW-1185">Reference proteome</keyword>
<comment type="caution">
    <text evidence="1">The sequence shown here is derived from an EMBL/GenBank/DDBJ whole genome shotgun (WGS) entry which is preliminary data.</text>
</comment>
<dbReference type="Proteomes" id="UP000319825">
    <property type="component" value="Unassembled WGS sequence"/>
</dbReference>
<dbReference type="AlphaFoldDB" id="A0A562IG42"/>
<dbReference type="RefSeq" id="WP_170286315.1">
    <property type="nucleotide sequence ID" value="NZ_BAAATQ010000140.1"/>
</dbReference>
<proteinExistence type="predicted"/>
<gene>
    <name evidence="1" type="ORF">JD77_04877</name>
</gene>
<evidence type="ECO:0000313" key="1">
    <source>
        <dbReference type="EMBL" id="TWH69862.1"/>
    </source>
</evidence>
<accession>A0A562IG42</accession>
<protein>
    <submittedName>
        <fullName evidence="1">Uncharacterized protein</fullName>
    </submittedName>
</protein>
<evidence type="ECO:0000313" key="2">
    <source>
        <dbReference type="Proteomes" id="UP000319825"/>
    </source>
</evidence>